<evidence type="ECO:0000256" key="8">
    <source>
        <dbReference type="RuleBase" id="RU363032"/>
    </source>
</evidence>
<keyword evidence="2 8" id="KW-0813">Transport</keyword>
<comment type="similarity">
    <text evidence="7">Belongs to the binding-protein-dependent transport system permease family. OppBC subfamily.</text>
</comment>
<name>A0A543DP45_9PSEU</name>
<feature type="transmembrane region" description="Helical" evidence="8">
    <location>
        <begin position="265"/>
        <end position="288"/>
    </location>
</feature>
<proteinExistence type="inferred from homology"/>
<feature type="transmembrane region" description="Helical" evidence="8">
    <location>
        <begin position="101"/>
        <end position="126"/>
    </location>
</feature>
<reference evidence="10 11" key="1">
    <citation type="submission" date="2019-06" db="EMBL/GenBank/DDBJ databases">
        <title>Sequencing the genomes of 1000 actinobacteria strains.</title>
        <authorList>
            <person name="Klenk H.-P."/>
        </authorList>
    </citation>
    <scope>NUCLEOTIDE SEQUENCE [LARGE SCALE GENOMIC DNA]</scope>
    <source>
        <strain evidence="10 11">DSM 45301</strain>
    </source>
</reference>
<dbReference type="PANTHER" id="PTHR43386:SF1">
    <property type="entry name" value="D,D-DIPEPTIDE TRANSPORT SYSTEM PERMEASE PROTEIN DDPC-RELATED"/>
    <property type="match status" value="1"/>
</dbReference>
<dbReference type="InterPro" id="IPR000515">
    <property type="entry name" value="MetI-like"/>
</dbReference>
<dbReference type="Pfam" id="PF12911">
    <property type="entry name" value="OppC_N"/>
    <property type="match status" value="1"/>
</dbReference>
<dbReference type="NCBIfam" id="NF045474">
    <property type="entry name" value="Opp2C"/>
    <property type="match status" value="1"/>
</dbReference>
<keyword evidence="11" id="KW-1185">Reference proteome</keyword>
<dbReference type="GO" id="GO:0055085">
    <property type="term" value="P:transmembrane transport"/>
    <property type="evidence" value="ECO:0007669"/>
    <property type="project" value="InterPro"/>
</dbReference>
<keyword evidence="5 8" id="KW-1133">Transmembrane helix</keyword>
<keyword evidence="6 8" id="KW-0472">Membrane</keyword>
<dbReference type="PROSITE" id="PS50928">
    <property type="entry name" value="ABC_TM1"/>
    <property type="match status" value="1"/>
</dbReference>
<dbReference type="Proteomes" id="UP000315677">
    <property type="component" value="Unassembled WGS sequence"/>
</dbReference>
<evidence type="ECO:0000256" key="4">
    <source>
        <dbReference type="ARBA" id="ARBA00022692"/>
    </source>
</evidence>
<evidence type="ECO:0000256" key="7">
    <source>
        <dbReference type="ARBA" id="ARBA00024202"/>
    </source>
</evidence>
<feature type="transmembrane region" description="Helical" evidence="8">
    <location>
        <begin position="164"/>
        <end position="181"/>
    </location>
</feature>
<feature type="transmembrane region" description="Helical" evidence="8">
    <location>
        <begin position="216"/>
        <end position="245"/>
    </location>
</feature>
<protein>
    <submittedName>
        <fullName evidence="10">Peptide/nickel transport system permease protein</fullName>
    </submittedName>
</protein>
<feature type="domain" description="ABC transmembrane type-1" evidence="9">
    <location>
        <begin position="103"/>
        <end position="288"/>
    </location>
</feature>
<dbReference type="CDD" id="cd06261">
    <property type="entry name" value="TM_PBP2"/>
    <property type="match status" value="1"/>
</dbReference>
<dbReference type="GO" id="GO:0005886">
    <property type="term" value="C:plasma membrane"/>
    <property type="evidence" value="ECO:0007669"/>
    <property type="project" value="UniProtKB-SubCell"/>
</dbReference>
<evidence type="ECO:0000256" key="3">
    <source>
        <dbReference type="ARBA" id="ARBA00022475"/>
    </source>
</evidence>
<evidence type="ECO:0000259" key="9">
    <source>
        <dbReference type="PROSITE" id="PS50928"/>
    </source>
</evidence>
<comment type="caution">
    <text evidence="10">The sequence shown here is derived from an EMBL/GenBank/DDBJ whole genome shotgun (WGS) entry which is preliminary data.</text>
</comment>
<dbReference type="InterPro" id="IPR050366">
    <property type="entry name" value="BP-dependent_transpt_permease"/>
</dbReference>
<dbReference type="Pfam" id="PF00528">
    <property type="entry name" value="BPD_transp_1"/>
    <property type="match status" value="1"/>
</dbReference>
<dbReference type="EMBL" id="VFPA01000002">
    <property type="protein sequence ID" value="TQM11110.1"/>
    <property type="molecule type" value="Genomic_DNA"/>
</dbReference>
<evidence type="ECO:0000256" key="6">
    <source>
        <dbReference type="ARBA" id="ARBA00023136"/>
    </source>
</evidence>
<keyword evidence="3" id="KW-1003">Cell membrane</keyword>
<comment type="subcellular location">
    <subcellularLocation>
        <location evidence="1 8">Cell membrane</location>
        <topology evidence="1 8">Multi-pass membrane protein</topology>
    </subcellularLocation>
</comment>
<dbReference type="InterPro" id="IPR053385">
    <property type="entry name" value="ABC_transport_permease"/>
</dbReference>
<dbReference type="InterPro" id="IPR035906">
    <property type="entry name" value="MetI-like_sf"/>
</dbReference>
<keyword evidence="4 8" id="KW-0812">Transmembrane</keyword>
<gene>
    <name evidence="10" type="ORF">FB558_3654</name>
</gene>
<evidence type="ECO:0000313" key="10">
    <source>
        <dbReference type="EMBL" id="TQM11110.1"/>
    </source>
</evidence>
<feature type="transmembrane region" description="Helical" evidence="8">
    <location>
        <begin position="138"/>
        <end position="158"/>
    </location>
</feature>
<sequence length="302" mass="31313">MTIPQMRTDPAGAASAEPLPTLVGSGWAVGRAMVRDRTAVLGLVLIVSLVGAAALAGVLAPHDPDAVDVARKFAPPSATYPLGTDNLGRDLLSRLLFGARLLIGTAVAAGLSTALIGLVVGMVTAFYGGLLDTVLSRVVDIVLAFPLFLLALAITGVLGPGLGNLMVAVVAVAWASYARVVRSAVLAEREKPYVEAARAAGASDLGLLTRHLLPNIVAPIVVLTTLDIGVMLLAISGLSFLGLGVEPPAAEWGAMLSEGRNYLDRAPYLMLYPGLAIFLLVLGFNLLGDGLRDALDPRARRR</sequence>
<evidence type="ECO:0000256" key="2">
    <source>
        <dbReference type="ARBA" id="ARBA00022448"/>
    </source>
</evidence>
<dbReference type="PANTHER" id="PTHR43386">
    <property type="entry name" value="OLIGOPEPTIDE TRANSPORT SYSTEM PERMEASE PROTEIN APPC"/>
    <property type="match status" value="1"/>
</dbReference>
<evidence type="ECO:0000256" key="5">
    <source>
        <dbReference type="ARBA" id="ARBA00022989"/>
    </source>
</evidence>
<dbReference type="InterPro" id="IPR025966">
    <property type="entry name" value="OppC_N"/>
</dbReference>
<accession>A0A543DP45</accession>
<dbReference type="AlphaFoldDB" id="A0A543DP45"/>
<dbReference type="SUPFAM" id="SSF161098">
    <property type="entry name" value="MetI-like"/>
    <property type="match status" value="1"/>
</dbReference>
<evidence type="ECO:0000256" key="1">
    <source>
        <dbReference type="ARBA" id="ARBA00004651"/>
    </source>
</evidence>
<dbReference type="RefSeq" id="WP_211366660.1">
    <property type="nucleotide sequence ID" value="NZ_VFPA01000002.1"/>
</dbReference>
<dbReference type="Gene3D" id="1.10.3720.10">
    <property type="entry name" value="MetI-like"/>
    <property type="match status" value="1"/>
</dbReference>
<evidence type="ECO:0000313" key="11">
    <source>
        <dbReference type="Proteomes" id="UP000315677"/>
    </source>
</evidence>
<organism evidence="10 11">
    <name type="scientific">Pseudonocardia kunmingensis</name>
    <dbReference type="NCBI Taxonomy" id="630975"/>
    <lineage>
        <taxon>Bacteria</taxon>
        <taxon>Bacillati</taxon>
        <taxon>Actinomycetota</taxon>
        <taxon>Actinomycetes</taxon>
        <taxon>Pseudonocardiales</taxon>
        <taxon>Pseudonocardiaceae</taxon>
        <taxon>Pseudonocardia</taxon>
    </lineage>
</organism>
<feature type="transmembrane region" description="Helical" evidence="8">
    <location>
        <begin position="40"/>
        <end position="60"/>
    </location>
</feature>